<proteinExistence type="inferred from homology"/>
<evidence type="ECO:0000256" key="4">
    <source>
        <dbReference type="ARBA" id="ARBA00023235"/>
    </source>
</evidence>
<sequence>MVNGIIPLYKPLGRTSFDCVSQVRKIVHQKKVGHSGTLDPNVDGVLPICLGNGTKVVDYLMASGKTYRGAITLGFATTTEDLDGEIIAEQPHFQPLTQAQIKRGLHHFVGTIHQIPPMYSAVKVNGRRLYDYARRGETVTRPQRTVQVTEFTQLDEAIVDEAAGTQTIFFEVHCGKGTYVRTLAVDFGRLFGLPAVMSQLTRVASGGFDIQQTVSLDTLATAQAAGQLEDLVYPIDHALHAFAQVELTNEQWQRVQHGGFLAPSELNSTEAEVVLRYNGEDKALYYYNEKHHQYQPQKMFSLE</sequence>
<reference evidence="8" key="1">
    <citation type="submission" date="2022-05" db="EMBL/GenBank/DDBJ databases">
        <authorList>
            <person name="Oliphant S.A."/>
            <person name="Watson-Haigh N.S."/>
            <person name="Sumby K.M."/>
            <person name="Gardner J.M."/>
            <person name="Jiranek V."/>
        </authorList>
    </citation>
    <scope>NUCLEOTIDE SEQUENCE</scope>
    <source>
        <strain evidence="8">KI16_H9</strain>
    </source>
</reference>
<dbReference type="PANTHER" id="PTHR13767:SF2">
    <property type="entry name" value="PSEUDOURIDYLATE SYNTHASE TRUB1"/>
    <property type="match status" value="1"/>
</dbReference>
<keyword evidence="3 5" id="KW-0819">tRNA processing</keyword>
<dbReference type="SUPFAM" id="SSF55120">
    <property type="entry name" value="Pseudouridine synthase"/>
    <property type="match status" value="1"/>
</dbReference>
<comment type="function">
    <text evidence="5">Responsible for synthesis of pseudouridine from uracil-55 in the psi GC loop of transfer RNAs.</text>
</comment>
<keyword evidence="4 5" id="KW-0413">Isomerase</keyword>
<dbReference type="PANTHER" id="PTHR13767">
    <property type="entry name" value="TRNA-PSEUDOURIDINE SYNTHASE"/>
    <property type="match status" value="1"/>
</dbReference>
<protein>
    <recommendedName>
        <fullName evidence="5">tRNA pseudouridine synthase B</fullName>
        <ecNumber evidence="5">5.4.99.25</ecNumber>
    </recommendedName>
    <alternativeName>
        <fullName evidence="5">tRNA pseudouridine(55) synthase</fullName>
        <shortName evidence="5">Psi55 synthase</shortName>
    </alternativeName>
    <alternativeName>
        <fullName evidence="5">tRNA pseudouridylate synthase</fullName>
    </alternativeName>
    <alternativeName>
        <fullName evidence="5">tRNA-uridine isomerase</fullName>
    </alternativeName>
</protein>
<evidence type="ECO:0000313" key="9">
    <source>
        <dbReference type="Proteomes" id="UP001056707"/>
    </source>
</evidence>
<evidence type="ECO:0000256" key="2">
    <source>
        <dbReference type="ARBA" id="ARBA00005642"/>
    </source>
</evidence>
<feature type="active site" description="Nucleophile" evidence="5">
    <location>
        <position position="39"/>
    </location>
</feature>
<evidence type="ECO:0000256" key="3">
    <source>
        <dbReference type="ARBA" id="ARBA00022694"/>
    </source>
</evidence>
<dbReference type="GO" id="GO:0160148">
    <property type="term" value="F:tRNA pseudouridine(55) synthase activity"/>
    <property type="evidence" value="ECO:0007669"/>
    <property type="project" value="UniProtKB-EC"/>
</dbReference>
<gene>
    <name evidence="5 8" type="primary">truB</name>
    <name evidence="8" type="ORF">M3M35_01795</name>
</gene>
<dbReference type="EC" id="5.4.99.25" evidence="5"/>
<keyword evidence="9" id="KW-1185">Reference proteome</keyword>
<dbReference type="InterPro" id="IPR032819">
    <property type="entry name" value="TruB_C"/>
</dbReference>
<dbReference type="RefSeq" id="WP_252750318.1">
    <property type="nucleotide sequence ID" value="NZ_CP097116.1"/>
</dbReference>
<dbReference type="Pfam" id="PF16198">
    <property type="entry name" value="TruB_C_2"/>
    <property type="match status" value="1"/>
</dbReference>
<feature type="domain" description="tRNA pseudouridylate synthase B C-terminal" evidence="7">
    <location>
        <begin position="181"/>
        <end position="239"/>
    </location>
</feature>
<dbReference type="NCBIfam" id="TIGR00431">
    <property type="entry name" value="TruB"/>
    <property type="match status" value="1"/>
</dbReference>
<dbReference type="EMBL" id="CP097116">
    <property type="protein sequence ID" value="USS85423.1"/>
    <property type="molecule type" value="Genomic_DNA"/>
</dbReference>
<evidence type="ECO:0000259" key="7">
    <source>
        <dbReference type="Pfam" id="PF16198"/>
    </source>
</evidence>
<evidence type="ECO:0000256" key="1">
    <source>
        <dbReference type="ARBA" id="ARBA00000385"/>
    </source>
</evidence>
<accession>A0ABY5BP23</accession>
<evidence type="ECO:0000259" key="6">
    <source>
        <dbReference type="Pfam" id="PF01509"/>
    </source>
</evidence>
<dbReference type="Gene3D" id="3.30.2350.10">
    <property type="entry name" value="Pseudouridine synthase"/>
    <property type="match status" value="1"/>
</dbReference>
<evidence type="ECO:0000313" key="8">
    <source>
        <dbReference type="EMBL" id="USS85423.1"/>
    </source>
</evidence>
<dbReference type="Proteomes" id="UP001056707">
    <property type="component" value="Chromosome"/>
</dbReference>
<dbReference type="Pfam" id="PF01509">
    <property type="entry name" value="TruB_N"/>
    <property type="match status" value="1"/>
</dbReference>
<comment type="similarity">
    <text evidence="2 5">Belongs to the pseudouridine synthase TruB family. Type 1 subfamily.</text>
</comment>
<feature type="domain" description="Pseudouridine synthase II N-terminal" evidence="6">
    <location>
        <begin position="24"/>
        <end position="180"/>
    </location>
</feature>
<dbReference type="HAMAP" id="MF_01080">
    <property type="entry name" value="TruB_bact"/>
    <property type="match status" value="1"/>
</dbReference>
<dbReference type="InterPro" id="IPR020103">
    <property type="entry name" value="PsdUridine_synth_cat_dom_sf"/>
</dbReference>
<organism evidence="8 9">
    <name type="scientific">Fructilactobacillus myrtifloralis</name>
    <dbReference type="NCBI Taxonomy" id="2940301"/>
    <lineage>
        <taxon>Bacteria</taxon>
        <taxon>Bacillati</taxon>
        <taxon>Bacillota</taxon>
        <taxon>Bacilli</taxon>
        <taxon>Lactobacillales</taxon>
        <taxon>Lactobacillaceae</taxon>
        <taxon>Fructilactobacillus</taxon>
    </lineage>
</organism>
<name>A0ABY5BP23_9LACO</name>
<evidence type="ECO:0000256" key="5">
    <source>
        <dbReference type="HAMAP-Rule" id="MF_01080"/>
    </source>
</evidence>
<comment type="catalytic activity">
    <reaction evidence="1 5">
        <text>uridine(55) in tRNA = pseudouridine(55) in tRNA</text>
        <dbReference type="Rhea" id="RHEA:42532"/>
        <dbReference type="Rhea" id="RHEA-COMP:10101"/>
        <dbReference type="Rhea" id="RHEA-COMP:10102"/>
        <dbReference type="ChEBI" id="CHEBI:65314"/>
        <dbReference type="ChEBI" id="CHEBI:65315"/>
        <dbReference type="EC" id="5.4.99.25"/>
    </reaction>
</comment>
<dbReference type="CDD" id="cd02573">
    <property type="entry name" value="PseudoU_synth_EcTruB"/>
    <property type="match status" value="1"/>
</dbReference>
<dbReference type="InterPro" id="IPR014780">
    <property type="entry name" value="tRNA_psdUridine_synth_TruB"/>
</dbReference>
<dbReference type="InterPro" id="IPR002501">
    <property type="entry name" value="PsdUridine_synth_N"/>
</dbReference>